<dbReference type="InterPro" id="IPR006675">
    <property type="entry name" value="HDIG_dom"/>
</dbReference>
<proteinExistence type="predicted"/>
<dbReference type="GO" id="GO:0016787">
    <property type="term" value="F:hydrolase activity"/>
    <property type="evidence" value="ECO:0007669"/>
    <property type="project" value="UniProtKB-KW"/>
</dbReference>
<dbReference type="PANTHER" id="PTHR38659">
    <property type="entry name" value="METAL-DEPENDENT PHOSPHOHYDROLASE"/>
    <property type="match status" value="1"/>
</dbReference>
<dbReference type="Proteomes" id="UP000001029">
    <property type="component" value="Chromosome"/>
</dbReference>
<dbReference type="EMBL" id="CP001055">
    <property type="protein sequence ID" value="ACC97595.1"/>
    <property type="molecule type" value="Genomic_DNA"/>
</dbReference>
<name>B2KAP9_ELUMP</name>
<accession>B2KAP9</accession>
<dbReference type="RefSeq" id="WP_012414210.1">
    <property type="nucleotide sequence ID" value="NC_010644.1"/>
</dbReference>
<evidence type="ECO:0000259" key="1">
    <source>
        <dbReference type="Pfam" id="PF01966"/>
    </source>
</evidence>
<dbReference type="Pfam" id="PF01966">
    <property type="entry name" value="HD"/>
    <property type="match status" value="1"/>
</dbReference>
<dbReference type="Gene3D" id="1.10.3210.10">
    <property type="entry name" value="Hypothetical protein af1432"/>
    <property type="match status" value="1"/>
</dbReference>
<dbReference type="OrthoDB" id="9801160at2"/>
<dbReference type="NCBIfam" id="TIGR00277">
    <property type="entry name" value="HDIG"/>
    <property type="match status" value="1"/>
</dbReference>
<dbReference type="KEGG" id="emi:Emin_0027"/>
<gene>
    <name evidence="2" type="ordered locus">Emin_0027</name>
</gene>
<evidence type="ECO:0000313" key="2">
    <source>
        <dbReference type="EMBL" id="ACC97595.1"/>
    </source>
</evidence>
<feature type="domain" description="HD" evidence="1">
    <location>
        <begin position="21"/>
        <end position="94"/>
    </location>
</feature>
<dbReference type="HOGENOM" id="CLU_090635_1_0_0"/>
<dbReference type="AlphaFoldDB" id="B2KAP9"/>
<dbReference type="SUPFAM" id="SSF109604">
    <property type="entry name" value="HD-domain/PDEase-like"/>
    <property type="match status" value="1"/>
</dbReference>
<dbReference type="STRING" id="445932.Emin_0027"/>
<keyword evidence="2" id="KW-0378">Hydrolase</keyword>
<dbReference type="PANTHER" id="PTHR38659:SF1">
    <property type="entry name" value="METAL DEPENDENT PHOSPHOHYDROLASE"/>
    <property type="match status" value="1"/>
</dbReference>
<keyword evidence="3" id="KW-1185">Reference proteome</keyword>
<sequence length="184" mass="20397">MITREEALALLKEHIKSDAMIKHSLASEAIMRAAAKELGEEEEKWGIAGLLHDIDVELTGGDHMRHAFESRPILQGKVDDDVIDAIEMHNAEVKNLTREKKLDIALTACETISGFITAIALIYPDKKVASVKVKSITKRMKENRFAAGVSREKILECEKIGIPFERFAEMSLKAMQDAAPSLGL</sequence>
<organism evidence="2 3">
    <name type="scientific">Elusimicrobium minutum (strain Pei191)</name>
    <dbReference type="NCBI Taxonomy" id="445932"/>
    <lineage>
        <taxon>Bacteria</taxon>
        <taxon>Pseudomonadati</taxon>
        <taxon>Elusimicrobiota</taxon>
        <taxon>Elusimicrobia</taxon>
        <taxon>Elusimicrobiales</taxon>
        <taxon>Elusimicrobiaceae</taxon>
        <taxon>Elusimicrobium</taxon>
    </lineage>
</organism>
<dbReference type="InterPro" id="IPR006674">
    <property type="entry name" value="HD_domain"/>
</dbReference>
<evidence type="ECO:0000313" key="3">
    <source>
        <dbReference type="Proteomes" id="UP000001029"/>
    </source>
</evidence>
<protein>
    <submittedName>
        <fullName evidence="2">Hydrolase family protein</fullName>
    </submittedName>
</protein>
<reference evidence="2 3" key="1">
    <citation type="journal article" date="2009" name="Appl. Environ. Microbiol.">
        <title>Genomic analysis of 'Elusimicrobium minutum,' the first cultivated representative of the phylum 'Elusimicrobia' (formerly termite group 1).</title>
        <authorList>
            <person name="Herlemann D.P.R."/>
            <person name="Geissinger O."/>
            <person name="Ikeda-Ohtsubo W."/>
            <person name="Kunin V."/>
            <person name="Sun H."/>
            <person name="Lapidus A."/>
            <person name="Hugenholtz P."/>
            <person name="Brune A."/>
        </authorList>
    </citation>
    <scope>NUCLEOTIDE SEQUENCE [LARGE SCALE GENOMIC DNA]</scope>
    <source>
        <strain evidence="2 3">Pei191</strain>
    </source>
</reference>